<name>A0AA39WFM7_9PEZI</name>
<comment type="caution">
    <text evidence="2">The sequence shown here is derived from an EMBL/GenBank/DDBJ whole genome shotgun (WGS) entry which is preliminary data.</text>
</comment>
<keyword evidence="3" id="KW-1185">Reference proteome</keyword>
<dbReference type="EMBL" id="JAULSU010000006">
    <property type="protein sequence ID" value="KAK0614530.1"/>
    <property type="molecule type" value="Genomic_DNA"/>
</dbReference>
<proteinExistence type="predicted"/>
<reference evidence="2" key="1">
    <citation type="submission" date="2023-06" db="EMBL/GenBank/DDBJ databases">
        <title>Genome-scale phylogeny and comparative genomics of the fungal order Sordariales.</title>
        <authorList>
            <consortium name="Lawrence Berkeley National Laboratory"/>
            <person name="Hensen N."/>
            <person name="Bonometti L."/>
            <person name="Westerberg I."/>
            <person name="Brannstrom I.O."/>
            <person name="Guillou S."/>
            <person name="Cros-Aarteil S."/>
            <person name="Calhoun S."/>
            <person name="Haridas S."/>
            <person name="Kuo A."/>
            <person name="Mondo S."/>
            <person name="Pangilinan J."/>
            <person name="Riley R."/>
            <person name="Labutti K."/>
            <person name="Andreopoulos B."/>
            <person name="Lipzen A."/>
            <person name="Chen C."/>
            <person name="Yanf M."/>
            <person name="Daum C."/>
            <person name="Ng V."/>
            <person name="Clum A."/>
            <person name="Steindorff A."/>
            <person name="Ohm R."/>
            <person name="Martin F."/>
            <person name="Silar P."/>
            <person name="Natvig D."/>
            <person name="Lalanne C."/>
            <person name="Gautier V."/>
            <person name="Ament-Velasquez S.L."/>
            <person name="Kruys A."/>
            <person name="Hutchinson M.I."/>
            <person name="Powell A.J."/>
            <person name="Barry K."/>
            <person name="Miller A.N."/>
            <person name="Grigoriev I.V."/>
            <person name="Debuchy R."/>
            <person name="Gladieux P."/>
            <person name="Thoren M.H."/>
            <person name="Johannesson H."/>
        </authorList>
    </citation>
    <scope>NUCLEOTIDE SEQUENCE</scope>
    <source>
        <strain evidence="2">CBS 606.72</strain>
    </source>
</reference>
<protein>
    <submittedName>
        <fullName evidence="2">Uncharacterized protein</fullName>
    </submittedName>
</protein>
<evidence type="ECO:0000256" key="1">
    <source>
        <dbReference type="SAM" id="SignalP"/>
    </source>
</evidence>
<evidence type="ECO:0000313" key="2">
    <source>
        <dbReference type="EMBL" id="KAK0614530.1"/>
    </source>
</evidence>
<dbReference type="AlphaFoldDB" id="A0AA39WFM7"/>
<feature type="signal peptide" evidence="1">
    <location>
        <begin position="1"/>
        <end position="19"/>
    </location>
</feature>
<sequence length="156" mass="16916">MKFLHLAPVACLLASLSWAAPSPTLFEAVSAPLDARTLPELELVERDDNATSTLAARAPFAGLSAFLNFQSIGCGDPIDLIMPNINTGTCLQAVRGGLTWLIRSGDLVWQGQGPRPTQCRIRFFQNSGCTGFSVEGELNICRNNQPNGFWSFRVTC</sequence>
<organism evidence="2 3">
    <name type="scientific">Immersiella caudata</name>
    <dbReference type="NCBI Taxonomy" id="314043"/>
    <lineage>
        <taxon>Eukaryota</taxon>
        <taxon>Fungi</taxon>
        <taxon>Dikarya</taxon>
        <taxon>Ascomycota</taxon>
        <taxon>Pezizomycotina</taxon>
        <taxon>Sordariomycetes</taxon>
        <taxon>Sordariomycetidae</taxon>
        <taxon>Sordariales</taxon>
        <taxon>Lasiosphaeriaceae</taxon>
        <taxon>Immersiella</taxon>
    </lineage>
</organism>
<keyword evidence="1" id="KW-0732">Signal</keyword>
<dbReference type="Proteomes" id="UP001175000">
    <property type="component" value="Unassembled WGS sequence"/>
</dbReference>
<feature type="chain" id="PRO_5041365690" evidence="1">
    <location>
        <begin position="20"/>
        <end position="156"/>
    </location>
</feature>
<gene>
    <name evidence="2" type="ORF">B0T14DRAFT_499777</name>
</gene>
<accession>A0AA39WFM7</accession>
<evidence type="ECO:0000313" key="3">
    <source>
        <dbReference type="Proteomes" id="UP001175000"/>
    </source>
</evidence>